<keyword evidence="3" id="KW-1185">Reference proteome</keyword>
<dbReference type="EMBL" id="CP040077">
    <property type="protein sequence ID" value="QCP48868.1"/>
    <property type="molecule type" value="Genomic_DNA"/>
</dbReference>
<dbReference type="KEGG" id="tvl:FAZ95_06515"/>
<evidence type="ECO:0000313" key="2">
    <source>
        <dbReference type="EMBL" id="QCP48868.1"/>
    </source>
</evidence>
<dbReference type="PRINTS" id="PR00111">
    <property type="entry name" value="ABHYDROLASE"/>
</dbReference>
<dbReference type="OrthoDB" id="3663240at2"/>
<dbReference type="Gene3D" id="3.40.50.1820">
    <property type="entry name" value="alpha/beta hydrolase"/>
    <property type="match status" value="1"/>
</dbReference>
<dbReference type="Pfam" id="PF00561">
    <property type="entry name" value="Abhydrolase_1"/>
    <property type="match status" value="1"/>
</dbReference>
<dbReference type="InterPro" id="IPR029058">
    <property type="entry name" value="AB_hydrolase_fold"/>
</dbReference>
<evidence type="ECO:0000259" key="1">
    <source>
        <dbReference type="Pfam" id="PF00561"/>
    </source>
</evidence>
<protein>
    <submittedName>
        <fullName evidence="2">Alpha/beta hydrolase</fullName>
    </submittedName>
</protein>
<dbReference type="RefSeq" id="WP_137331699.1">
    <property type="nucleotide sequence ID" value="NZ_CP040077.1"/>
</dbReference>
<evidence type="ECO:0000313" key="3">
    <source>
        <dbReference type="Proteomes" id="UP000298656"/>
    </source>
</evidence>
<dbReference type="AlphaFoldDB" id="A0A4P8IJD0"/>
<dbReference type="PANTHER" id="PTHR43798">
    <property type="entry name" value="MONOACYLGLYCEROL LIPASE"/>
    <property type="match status" value="1"/>
</dbReference>
<keyword evidence="2" id="KW-0378">Hydrolase</keyword>
<reference evidence="2 3" key="1">
    <citation type="submission" date="2019-05" db="EMBL/GenBank/DDBJ databases">
        <title>Burkholderia sp. DHOD12, isolated from subtropical forest soil.</title>
        <authorList>
            <person name="Gao Z.-H."/>
            <person name="Qiu L.-H."/>
        </authorList>
    </citation>
    <scope>NUCLEOTIDE SEQUENCE [LARGE SCALE GENOMIC DNA]</scope>
    <source>
        <strain evidence="2 3">DHOD12</strain>
    </source>
</reference>
<gene>
    <name evidence="2" type="ORF">FAZ95_06515</name>
</gene>
<proteinExistence type="predicted"/>
<feature type="domain" description="AB hydrolase-1" evidence="1">
    <location>
        <begin position="22"/>
        <end position="246"/>
    </location>
</feature>
<sequence>MGWFEREGIRFAYEEFGLRTAPAIVFSHGFLMDGAMFQPNVAALSDVFRCIVWDQRGFGATGPTDRTFSYWDSARDLIGLLDHLEVDSASLVGMSQGGFLSMRAALLEPNRFRALALISTRSDRDDEPVKASFEQLKIEWARNGAANVASPMAAFLFGPDYRASAWTAKWLRMSRDHFERPVDALTTRDDITPRLESITHASMVFHGLDDAAISPSCGEALALGLPNCKGLVLVDGAGHTPNLTHPASVNPALREFLLRYGR</sequence>
<name>A0A4P8IJD0_9BURK</name>
<organism evidence="2 3">
    <name type="scientific">Trinickia violacea</name>
    <dbReference type="NCBI Taxonomy" id="2571746"/>
    <lineage>
        <taxon>Bacteria</taxon>
        <taxon>Pseudomonadati</taxon>
        <taxon>Pseudomonadota</taxon>
        <taxon>Betaproteobacteria</taxon>
        <taxon>Burkholderiales</taxon>
        <taxon>Burkholderiaceae</taxon>
        <taxon>Trinickia</taxon>
    </lineage>
</organism>
<dbReference type="InterPro" id="IPR050266">
    <property type="entry name" value="AB_hydrolase_sf"/>
</dbReference>
<accession>A0A4P8IJD0</accession>
<dbReference type="InterPro" id="IPR000073">
    <property type="entry name" value="AB_hydrolase_1"/>
</dbReference>
<dbReference type="GO" id="GO:0016787">
    <property type="term" value="F:hydrolase activity"/>
    <property type="evidence" value="ECO:0007669"/>
    <property type="project" value="UniProtKB-KW"/>
</dbReference>
<dbReference type="SUPFAM" id="SSF53474">
    <property type="entry name" value="alpha/beta-Hydrolases"/>
    <property type="match status" value="1"/>
</dbReference>
<dbReference type="Proteomes" id="UP000298656">
    <property type="component" value="Chromosome 1"/>
</dbReference>